<dbReference type="KEGG" id="ome:OLMES_5316"/>
<proteinExistence type="predicted"/>
<dbReference type="Proteomes" id="UP000196027">
    <property type="component" value="Chromosome"/>
</dbReference>
<dbReference type="RefSeq" id="WP_232465214.1">
    <property type="nucleotide sequence ID" value="NZ_CP021425.1"/>
</dbReference>
<organism evidence="1 2">
    <name type="scientific">Oleiphilus messinensis</name>
    <dbReference type="NCBI Taxonomy" id="141451"/>
    <lineage>
        <taxon>Bacteria</taxon>
        <taxon>Pseudomonadati</taxon>
        <taxon>Pseudomonadota</taxon>
        <taxon>Gammaproteobacteria</taxon>
        <taxon>Oceanospirillales</taxon>
        <taxon>Oleiphilaceae</taxon>
        <taxon>Oleiphilus</taxon>
    </lineage>
</organism>
<dbReference type="Gene3D" id="3.30.70.100">
    <property type="match status" value="2"/>
</dbReference>
<evidence type="ECO:0000313" key="2">
    <source>
        <dbReference type="Proteomes" id="UP000196027"/>
    </source>
</evidence>
<reference evidence="1 2" key="1">
    <citation type="submission" date="2017-05" db="EMBL/GenBank/DDBJ databases">
        <title>Genomic insights into alkan degradation activity of Oleiphilus messinensis.</title>
        <authorList>
            <person name="Kozyavkin S.A."/>
            <person name="Slesarev A.I."/>
            <person name="Golyshin P.N."/>
            <person name="Korzhenkov A."/>
            <person name="Golyshina O.N."/>
            <person name="Toshchakov S.V."/>
        </authorList>
    </citation>
    <scope>NUCLEOTIDE SEQUENCE [LARGE SCALE GENOMIC DNA]</scope>
    <source>
        <strain evidence="1 2">ME102</strain>
    </source>
</reference>
<dbReference type="EMBL" id="CP021425">
    <property type="protein sequence ID" value="ARU59296.1"/>
    <property type="molecule type" value="Genomic_DNA"/>
</dbReference>
<dbReference type="PANTHER" id="PTHR39169">
    <property type="match status" value="1"/>
</dbReference>
<name>A0A1Y0IHG5_9GAMM</name>
<evidence type="ECO:0000313" key="1">
    <source>
        <dbReference type="EMBL" id="ARU59296.1"/>
    </source>
</evidence>
<gene>
    <name evidence="1" type="ORF">OLMES_5316</name>
</gene>
<accession>A0A1Y0IHG5</accession>
<dbReference type="InterPro" id="IPR014910">
    <property type="entry name" value="YdhR"/>
</dbReference>
<dbReference type="SUPFAM" id="SSF54909">
    <property type="entry name" value="Dimeric alpha+beta barrel"/>
    <property type="match status" value="2"/>
</dbReference>
<dbReference type="PANTHER" id="PTHR39169:SF1">
    <property type="entry name" value="MONOOXYGENASE YDHR-RELATED"/>
    <property type="match status" value="1"/>
</dbReference>
<protein>
    <submittedName>
        <fullName evidence="1">Putative mono-oxygenase</fullName>
    </submittedName>
</protein>
<dbReference type="AlphaFoldDB" id="A0A1Y0IHG5"/>
<dbReference type="Pfam" id="PF08803">
    <property type="entry name" value="ydhR"/>
    <property type="match status" value="1"/>
</dbReference>
<dbReference type="InterPro" id="IPR011008">
    <property type="entry name" value="Dimeric_a/b-barrel"/>
</dbReference>
<sequence length="212" mass="23683">MKDMKTFVYTELQLTMPFADAPWQKINQVLLKQPGLLNKTWLAGVGNHSLGGFYVFESRETAQEFVNGYFPGEAASIGVAQTTRLYDGEITEAASRDMNSVHFGARLEMLPRAFVYTDVQLNIPFGDVPWKTMNPILKAQPGILSKTWLSALHCHNPGGLYAFDSVENAKRFALEYFPTEAKQLGGAFTTRVFDGEVVAEASRELNSPFYQL</sequence>
<keyword evidence="2" id="KW-1185">Reference proteome</keyword>